<dbReference type="AlphaFoldDB" id="A0A1L3F9F7"/>
<feature type="region of interest" description="Disordered" evidence="1">
    <location>
        <begin position="104"/>
        <end position="137"/>
    </location>
</feature>
<feature type="region of interest" description="Disordered" evidence="1">
    <location>
        <begin position="38"/>
        <end position="60"/>
    </location>
</feature>
<protein>
    <submittedName>
        <fullName evidence="2">Uncharacterized protein</fullName>
    </submittedName>
</protein>
<evidence type="ECO:0000256" key="1">
    <source>
        <dbReference type="SAM" id="MobiDB-lite"/>
    </source>
</evidence>
<sequence>MQIVPEPGNVGIIPLNECQTKGPSPGLAGLESLGARARGDAARSANGASSAPSTQIDRGRAMAAPLPVAISFVMKTSPGNPKIKIRSRQESSVPIRRIECAGRRSYCKAAPAPRPHDRSGGLTRQPEPLPAADPIAD</sequence>
<accession>A0A1L3F9F7</accession>
<name>A0A1L3F9F7_BRAJP</name>
<dbReference type="EMBL" id="CP017637">
    <property type="protein sequence ID" value="APG09937.1"/>
    <property type="molecule type" value="Genomic_DNA"/>
</dbReference>
<feature type="compositionally biased region" description="Low complexity" evidence="1">
    <location>
        <begin position="42"/>
        <end position="51"/>
    </location>
</feature>
<dbReference type="Proteomes" id="UP000181962">
    <property type="component" value="Chromosome"/>
</dbReference>
<reference evidence="2 3" key="1">
    <citation type="submission" date="2016-11" db="EMBL/GenBank/DDBJ databases">
        <title>Complete Genome Sequence of Bradyrhizobium sp. strain J5, an isolated from soybean nodule in Hokkaido.</title>
        <authorList>
            <person name="Kanehara K."/>
        </authorList>
    </citation>
    <scope>NUCLEOTIDE SEQUENCE [LARGE SCALE GENOMIC DNA]</scope>
    <source>
        <strain evidence="2 3">J5</strain>
    </source>
</reference>
<organism evidence="2 3">
    <name type="scientific">Bradyrhizobium japonicum</name>
    <dbReference type="NCBI Taxonomy" id="375"/>
    <lineage>
        <taxon>Bacteria</taxon>
        <taxon>Pseudomonadati</taxon>
        <taxon>Pseudomonadota</taxon>
        <taxon>Alphaproteobacteria</taxon>
        <taxon>Hyphomicrobiales</taxon>
        <taxon>Nitrobacteraceae</taxon>
        <taxon>Bradyrhizobium</taxon>
    </lineage>
</organism>
<evidence type="ECO:0000313" key="3">
    <source>
        <dbReference type="Proteomes" id="UP000181962"/>
    </source>
</evidence>
<gene>
    <name evidence="2" type="ORF">BKD09_16555</name>
</gene>
<evidence type="ECO:0000313" key="2">
    <source>
        <dbReference type="EMBL" id="APG09937.1"/>
    </source>
</evidence>
<proteinExistence type="predicted"/>